<protein>
    <submittedName>
        <fullName evidence="1">Uncharacterized protein</fullName>
    </submittedName>
</protein>
<accession>A0A1T4QN78</accession>
<dbReference type="EMBL" id="FUWR01000014">
    <property type="protein sequence ID" value="SKA05222.1"/>
    <property type="molecule type" value="Genomic_DNA"/>
</dbReference>
<proteinExistence type="predicted"/>
<name>A0A1T4QN78_9BACT</name>
<dbReference type="STRING" id="115783.SAMN02745119_02472"/>
<gene>
    <name evidence="1" type="ORF">SAMN02745119_02472</name>
</gene>
<dbReference type="RefSeq" id="WP_078790734.1">
    <property type="nucleotide sequence ID" value="NZ_FUWR01000014.1"/>
</dbReference>
<dbReference type="AlphaFoldDB" id="A0A1T4QN78"/>
<evidence type="ECO:0000313" key="2">
    <source>
        <dbReference type="Proteomes" id="UP000190102"/>
    </source>
</evidence>
<evidence type="ECO:0000313" key="1">
    <source>
        <dbReference type="EMBL" id="SKA05222.1"/>
    </source>
</evidence>
<reference evidence="2" key="1">
    <citation type="submission" date="2017-02" db="EMBL/GenBank/DDBJ databases">
        <authorList>
            <person name="Varghese N."/>
            <person name="Submissions S."/>
        </authorList>
    </citation>
    <scope>NUCLEOTIDE SEQUENCE [LARGE SCALE GENOMIC DNA]</scope>
    <source>
        <strain evidence="2">ATCC BAA-34</strain>
    </source>
</reference>
<dbReference type="Proteomes" id="UP000190102">
    <property type="component" value="Unassembled WGS sequence"/>
</dbReference>
<organism evidence="1 2">
    <name type="scientific">Trichlorobacter thiogenes</name>
    <dbReference type="NCBI Taxonomy" id="115783"/>
    <lineage>
        <taxon>Bacteria</taxon>
        <taxon>Pseudomonadati</taxon>
        <taxon>Thermodesulfobacteriota</taxon>
        <taxon>Desulfuromonadia</taxon>
        <taxon>Geobacterales</taxon>
        <taxon>Geobacteraceae</taxon>
        <taxon>Trichlorobacter</taxon>
    </lineage>
</organism>
<dbReference type="OrthoDB" id="5402129at2"/>
<sequence>MSEQSFLRESALPNGLKVTVSDVSRHYYGGYWQVCLEVSCLVPLEMGQFSDPSVEADARRLLGTAVPFVRHLEKMAVHGDELAAVRQELLERFDRHLLPFLGNQQFPSRFIQAEFQKRCKKSNRGIPCLL</sequence>
<keyword evidence="2" id="KW-1185">Reference proteome</keyword>